<name>A0A8T1YCS8_9BRAS</name>
<evidence type="ECO:0000256" key="2">
    <source>
        <dbReference type="ARBA" id="ARBA00022553"/>
    </source>
</evidence>
<keyword evidence="15" id="KW-0418">Kinase</keyword>
<evidence type="ECO:0000256" key="7">
    <source>
        <dbReference type="ARBA" id="ARBA00022741"/>
    </source>
</evidence>
<organism evidence="15 16">
    <name type="scientific">Arabidopsis thaliana x Arabidopsis arenosa</name>
    <dbReference type="NCBI Taxonomy" id="1240361"/>
    <lineage>
        <taxon>Eukaryota</taxon>
        <taxon>Viridiplantae</taxon>
        <taxon>Streptophyta</taxon>
        <taxon>Embryophyta</taxon>
        <taxon>Tracheophyta</taxon>
        <taxon>Spermatophyta</taxon>
        <taxon>Magnoliopsida</taxon>
        <taxon>eudicotyledons</taxon>
        <taxon>Gunneridae</taxon>
        <taxon>Pentapetalae</taxon>
        <taxon>rosids</taxon>
        <taxon>malvids</taxon>
        <taxon>Brassicales</taxon>
        <taxon>Brassicaceae</taxon>
        <taxon>Camelineae</taxon>
        <taxon>Arabidopsis</taxon>
    </lineage>
</organism>
<dbReference type="PANTHER" id="PTHR48010">
    <property type="entry name" value="OS05G0588300 PROTEIN"/>
    <property type="match status" value="1"/>
</dbReference>
<keyword evidence="15" id="KW-0808">Transferase</keyword>
<evidence type="ECO:0000256" key="11">
    <source>
        <dbReference type="ARBA" id="ARBA00023170"/>
    </source>
</evidence>
<dbReference type="GO" id="GO:0005524">
    <property type="term" value="F:ATP binding"/>
    <property type="evidence" value="ECO:0007669"/>
    <property type="project" value="UniProtKB-KW"/>
</dbReference>
<dbReference type="EMBL" id="JAEFBK010000012">
    <property type="protein sequence ID" value="KAG7543737.1"/>
    <property type="molecule type" value="Genomic_DNA"/>
</dbReference>
<dbReference type="Pfam" id="PF00560">
    <property type="entry name" value="LRR_1"/>
    <property type="match status" value="3"/>
</dbReference>
<keyword evidence="16" id="KW-1185">Reference proteome</keyword>
<evidence type="ECO:0000256" key="5">
    <source>
        <dbReference type="ARBA" id="ARBA00022729"/>
    </source>
</evidence>
<feature type="transmembrane region" description="Helical" evidence="12">
    <location>
        <begin position="103"/>
        <end position="121"/>
    </location>
</feature>
<dbReference type="GO" id="GO:0016020">
    <property type="term" value="C:membrane"/>
    <property type="evidence" value="ECO:0007669"/>
    <property type="project" value="UniProtKB-SubCell"/>
</dbReference>
<dbReference type="FunFam" id="3.80.10.10:FF:000234">
    <property type="entry name" value="Probable inactive receptor kinase RLK902"/>
    <property type="match status" value="1"/>
</dbReference>
<evidence type="ECO:0000256" key="12">
    <source>
        <dbReference type="SAM" id="Phobius"/>
    </source>
</evidence>
<dbReference type="InterPro" id="IPR050994">
    <property type="entry name" value="At_inactive_RLKs"/>
</dbReference>
<feature type="domain" description="Myb-like" evidence="14">
    <location>
        <begin position="9"/>
        <end position="73"/>
    </location>
</feature>
<feature type="domain" description="Protein kinase" evidence="13">
    <location>
        <begin position="437"/>
        <end position="707"/>
    </location>
</feature>
<dbReference type="InterPro" id="IPR000719">
    <property type="entry name" value="Prot_kinase_dom"/>
</dbReference>
<evidence type="ECO:0000259" key="14">
    <source>
        <dbReference type="PROSITE" id="PS50090"/>
    </source>
</evidence>
<evidence type="ECO:0000256" key="8">
    <source>
        <dbReference type="ARBA" id="ARBA00022840"/>
    </source>
</evidence>
<dbReference type="Proteomes" id="UP000694240">
    <property type="component" value="Chromosome 12"/>
</dbReference>
<evidence type="ECO:0000256" key="10">
    <source>
        <dbReference type="ARBA" id="ARBA00023136"/>
    </source>
</evidence>
<feature type="transmembrane region" description="Helical" evidence="12">
    <location>
        <begin position="342"/>
        <end position="365"/>
    </location>
</feature>
<dbReference type="InterPro" id="IPR013210">
    <property type="entry name" value="LRR_N_plant-typ"/>
</dbReference>
<evidence type="ECO:0000256" key="4">
    <source>
        <dbReference type="ARBA" id="ARBA00022692"/>
    </source>
</evidence>
<keyword evidence="2" id="KW-0597">Phosphoprotein</keyword>
<keyword evidence="10 12" id="KW-0472">Membrane</keyword>
<comment type="caution">
    <text evidence="15">The sequence shown here is derived from an EMBL/GenBank/DDBJ whole genome shotgun (WGS) entry which is preliminary data.</text>
</comment>
<protein>
    <submittedName>
        <fullName evidence="15">Protein kinase domain</fullName>
    </submittedName>
</protein>
<dbReference type="PROSITE" id="PS50090">
    <property type="entry name" value="MYB_LIKE"/>
    <property type="match status" value="1"/>
</dbReference>
<dbReference type="InterPro" id="IPR001005">
    <property type="entry name" value="SANT/Myb"/>
</dbReference>
<dbReference type="Pfam" id="PF08263">
    <property type="entry name" value="LRRNT_2"/>
    <property type="match status" value="1"/>
</dbReference>
<reference evidence="15 16" key="1">
    <citation type="submission" date="2020-12" db="EMBL/GenBank/DDBJ databases">
        <title>Concerted genomic and epigenomic changes stabilize Arabidopsis allopolyploids.</title>
        <authorList>
            <person name="Chen Z."/>
        </authorList>
    </citation>
    <scope>NUCLEOTIDE SEQUENCE [LARGE SCALE GENOMIC DNA]</scope>
    <source>
        <strain evidence="15">Allo738</strain>
        <tissue evidence="15">Leaf</tissue>
    </source>
</reference>
<sequence>MGRQPCCDKVGLKKGPWTIEEDNSIRTNGHCSWRSLPKLSGLLSLSLNFKTTPFGIGLLRCSESCRLRWINYLRPDLKRGLLSESCVHCSKGFNFGKKKMKNTTNLGFSVFFLFFSLISVTSDLEADRRALIALRDGVHGRPLLWNLSAPPCTWGGVQCDSGRVTALRLPGVGLSGPLPIAIGNLTKLETLSFRFNALNGPLPPDFANLTLLRYLYLQGNAFSGEIPSFLFTLPNIIRINLAQNNFSGRIPDNVDSASRLATLYLQDNQLTGPIPEIKIKLQQFNVSSNQLNGSIPDPLSGMPKTAFLGNLLCGKPLDACPVNGNGTVTPVKGKSDKLSAGAIAGIVIGCLVLLLLFFLILFCLCRKKKEEEVQSRNIEAAPIPTSSAAVAKESAVANGPPPVANGAPHSSKNPVVSKYLTFFVKSFGEFDLDGLLKASAEVLGKGTFGSSYKASFDHGLVLAVKRLRDVVVPEKEFREKLQVLGSLSHPNLVTLIAYYFSRDEKLVVFEYMSRGSLSALLHGNKGSGRSPLNWETRASIALGAARAISYLHSRDATTSHGNIKSSNILLSESFEPKVSDYCFAPMISPTSTPNRIDGYRAPEVTDARKISQKADVYSLGVLILELLTGKSPTHQQLHEEGVDLPRWVSSITEQQSPSDVFDPELTRYQSDSNENMIRLLNIGISCTAQYPDSRPTMPEVTRLIEEVSRSPASPGPLSD</sequence>
<accession>A0A8T1YCS8</accession>
<gene>
    <name evidence="15" type="ORF">ISN45_Aa07g036200</name>
</gene>
<evidence type="ECO:0000256" key="3">
    <source>
        <dbReference type="ARBA" id="ARBA00022614"/>
    </source>
</evidence>
<evidence type="ECO:0000313" key="15">
    <source>
        <dbReference type="EMBL" id="KAG7543737.1"/>
    </source>
</evidence>
<keyword evidence="5" id="KW-0732">Signal</keyword>
<keyword evidence="3" id="KW-0433">Leucine-rich repeat</keyword>
<keyword evidence="4 12" id="KW-0812">Transmembrane</keyword>
<evidence type="ECO:0000256" key="6">
    <source>
        <dbReference type="ARBA" id="ARBA00022737"/>
    </source>
</evidence>
<evidence type="ECO:0000259" key="13">
    <source>
        <dbReference type="PROSITE" id="PS50011"/>
    </source>
</evidence>
<dbReference type="AlphaFoldDB" id="A0A8T1YCS8"/>
<keyword evidence="11" id="KW-0675">Receptor</keyword>
<dbReference type="Pfam" id="PF00069">
    <property type="entry name" value="Pkinase"/>
    <property type="match status" value="1"/>
</dbReference>
<dbReference type="PROSITE" id="PS50011">
    <property type="entry name" value="PROTEIN_KINASE_DOM"/>
    <property type="match status" value="1"/>
</dbReference>
<comment type="subcellular location">
    <subcellularLocation>
        <location evidence="1">Membrane</location>
    </subcellularLocation>
</comment>
<keyword evidence="8" id="KW-0067">ATP-binding</keyword>
<keyword evidence="6" id="KW-0677">Repeat</keyword>
<dbReference type="InterPro" id="IPR001611">
    <property type="entry name" value="Leu-rich_rpt"/>
</dbReference>
<keyword evidence="9 12" id="KW-1133">Transmembrane helix</keyword>
<evidence type="ECO:0000256" key="9">
    <source>
        <dbReference type="ARBA" id="ARBA00022989"/>
    </source>
</evidence>
<dbReference type="FunFam" id="1.10.510.10:FF:000585">
    <property type="entry name" value="Probable inactive receptor kinase At1g48480"/>
    <property type="match status" value="1"/>
</dbReference>
<dbReference type="PANTHER" id="PTHR48010:SF38">
    <property type="entry name" value="GENOME ASSEMBLY, CHROMOSOME: A02"/>
    <property type="match status" value="1"/>
</dbReference>
<evidence type="ECO:0000313" key="16">
    <source>
        <dbReference type="Proteomes" id="UP000694240"/>
    </source>
</evidence>
<proteinExistence type="predicted"/>
<evidence type="ECO:0000256" key="1">
    <source>
        <dbReference type="ARBA" id="ARBA00004370"/>
    </source>
</evidence>
<dbReference type="GO" id="GO:0004672">
    <property type="term" value="F:protein kinase activity"/>
    <property type="evidence" value="ECO:0007669"/>
    <property type="project" value="InterPro"/>
</dbReference>
<keyword evidence="7" id="KW-0547">Nucleotide-binding</keyword>
<dbReference type="FunFam" id="3.30.200.20:FF:000307">
    <property type="entry name" value="pollen receptor-like kinase 1"/>
    <property type="match status" value="1"/>
</dbReference>